<dbReference type="STRING" id="1081109.A0A168EY03"/>
<feature type="transmembrane region" description="Helical" evidence="6">
    <location>
        <begin position="100"/>
        <end position="120"/>
    </location>
</feature>
<dbReference type="InterPro" id="IPR050930">
    <property type="entry name" value="MFS_Vesicular_Transporter"/>
</dbReference>
<reference evidence="8 9" key="1">
    <citation type="journal article" date="2016" name="Genome Biol. Evol.">
        <title>Divergent and convergent evolution of fungal pathogenicity.</title>
        <authorList>
            <person name="Shang Y."/>
            <person name="Xiao G."/>
            <person name="Zheng P."/>
            <person name="Cen K."/>
            <person name="Zhan S."/>
            <person name="Wang C."/>
        </authorList>
    </citation>
    <scope>NUCLEOTIDE SEQUENCE [LARGE SCALE GENOMIC DNA]</scope>
    <source>
        <strain evidence="8 9">RCEF 2490</strain>
    </source>
</reference>
<sequence length="499" mass="54329">MDLWAKITRQGKRPLWLELRSSKKLILLMVLLAVFTDIFPYAVIVPILPSTLRERAGVTEDKVQLWTSVSLAAFAAAILFSAPFWGVLADRTSNRRDPMIAGLVLLASATLLLCFMRNVAMLILGRIFQGMTSSLTWSVGLALVVDTIPPERIGRAMGWIGTATSLGTVTSPLLSGVINARGGYYAVWALCFAMIGCDIVLRLLIIEPKTAAQWIKRTDSAATQTTQATDLSLSTESTETIEVGGSQVGSLRDSESEKAASVHCTRSSPFRSQHLSIQEILSLFRSPRILTALWGTVVEAVTLSAFDGTLPIFVEELFHWDTIGTGLIFLPLTLPTFLSPVIGMACDRYGPRWLSTFGFVWYAPFIVCLRFVSENTLQHKIMLCGLLVGVGVGEAFTFGPLTAEITYAVEERFRGRKTKPIALAYAMYNMAFSLGAMTGPLLGGFIRENSGWASLGVTLGVVSIVTSIPCALFIGGAPLWKTSRGERRARQRTSASVNV</sequence>
<dbReference type="PANTHER" id="PTHR23506:SF23">
    <property type="entry name" value="GH10249P"/>
    <property type="match status" value="1"/>
</dbReference>
<dbReference type="PANTHER" id="PTHR23506">
    <property type="entry name" value="GH10249P"/>
    <property type="match status" value="1"/>
</dbReference>
<feature type="transmembrane region" description="Helical" evidence="6">
    <location>
        <begin position="379"/>
        <end position="401"/>
    </location>
</feature>
<gene>
    <name evidence="8" type="ORF">AAL_01835</name>
</gene>
<dbReference type="GO" id="GO:0016020">
    <property type="term" value="C:membrane"/>
    <property type="evidence" value="ECO:0007669"/>
    <property type="project" value="UniProtKB-SubCell"/>
</dbReference>
<comment type="caution">
    <text evidence="8">The sequence shown here is derived from an EMBL/GenBank/DDBJ whole genome shotgun (WGS) entry which is preliminary data.</text>
</comment>
<dbReference type="Pfam" id="PF07690">
    <property type="entry name" value="MFS_1"/>
    <property type="match status" value="1"/>
</dbReference>
<feature type="domain" description="Major facilitator superfamily (MFS) profile" evidence="7">
    <location>
        <begin position="26"/>
        <end position="478"/>
    </location>
</feature>
<feature type="transmembrane region" description="Helical" evidence="6">
    <location>
        <begin position="326"/>
        <end position="346"/>
    </location>
</feature>
<dbReference type="AlphaFoldDB" id="A0A168EY03"/>
<evidence type="ECO:0000256" key="4">
    <source>
        <dbReference type="ARBA" id="ARBA00022989"/>
    </source>
</evidence>
<evidence type="ECO:0000313" key="8">
    <source>
        <dbReference type="EMBL" id="KZZ99263.1"/>
    </source>
</evidence>
<keyword evidence="4 6" id="KW-1133">Transmembrane helix</keyword>
<feature type="transmembrane region" description="Helical" evidence="6">
    <location>
        <begin position="422"/>
        <end position="446"/>
    </location>
</feature>
<feature type="transmembrane region" description="Helical" evidence="6">
    <location>
        <begin position="289"/>
        <end position="306"/>
    </location>
</feature>
<dbReference type="CDD" id="cd17325">
    <property type="entry name" value="MFS_MdtG_SLC18_like"/>
    <property type="match status" value="1"/>
</dbReference>
<feature type="transmembrane region" description="Helical" evidence="6">
    <location>
        <begin position="452"/>
        <end position="480"/>
    </location>
</feature>
<keyword evidence="3 6" id="KW-0812">Transmembrane</keyword>
<evidence type="ECO:0000256" key="2">
    <source>
        <dbReference type="ARBA" id="ARBA00022448"/>
    </source>
</evidence>
<dbReference type="OrthoDB" id="5086884at2759"/>
<keyword evidence="9" id="KW-1185">Reference proteome</keyword>
<name>A0A168EY03_9HYPO</name>
<dbReference type="InterPro" id="IPR020846">
    <property type="entry name" value="MFS_dom"/>
</dbReference>
<protein>
    <submittedName>
        <fullName evidence="8">Major facilitator superfamily domain, general substrate transporter</fullName>
    </submittedName>
</protein>
<dbReference type="EMBL" id="AZGY01000003">
    <property type="protein sequence ID" value="KZZ99263.1"/>
    <property type="molecule type" value="Genomic_DNA"/>
</dbReference>
<comment type="subcellular location">
    <subcellularLocation>
        <location evidence="1">Membrane</location>
        <topology evidence="1">Multi-pass membrane protein</topology>
    </subcellularLocation>
</comment>
<proteinExistence type="predicted"/>
<evidence type="ECO:0000313" key="9">
    <source>
        <dbReference type="Proteomes" id="UP000078544"/>
    </source>
</evidence>
<feature type="transmembrane region" description="Helical" evidence="6">
    <location>
        <begin position="68"/>
        <end position="88"/>
    </location>
</feature>
<dbReference type="Proteomes" id="UP000078544">
    <property type="component" value="Unassembled WGS sequence"/>
</dbReference>
<dbReference type="Gene3D" id="1.20.1250.20">
    <property type="entry name" value="MFS general substrate transporter like domains"/>
    <property type="match status" value="2"/>
</dbReference>
<evidence type="ECO:0000256" key="6">
    <source>
        <dbReference type="SAM" id="Phobius"/>
    </source>
</evidence>
<feature type="transmembrane region" description="Helical" evidence="6">
    <location>
        <begin position="184"/>
        <end position="205"/>
    </location>
</feature>
<organism evidence="8 9">
    <name type="scientific">Moelleriella libera RCEF 2490</name>
    <dbReference type="NCBI Taxonomy" id="1081109"/>
    <lineage>
        <taxon>Eukaryota</taxon>
        <taxon>Fungi</taxon>
        <taxon>Dikarya</taxon>
        <taxon>Ascomycota</taxon>
        <taxon>Pezizomycotina</taxon>
        <taxon>Sordariomycetes</taxon>
        <taxon>Hypocreomycetidae</taxon>
        <taxon>Hypocreales</taxon>
        <taxon>Clavicipitaceae</taxon>
        <taxon>Moelleriella</taxon>
    </lineage>
</organism>
<evidence type="ECO:0000259" key="7">
    <source>
        <dbReference type="PROSITE" id="PS50850"/>
    </source>
</evidence>
<evidence type="ECO:0000256" key="5">
    <source>
        <dbReference type="ARBA" id="ARBA00023136"/>
    </source>
</evidence>
<evidence type="ECO:0000256" key="3">
    <source>
        <dbReference type="ARBA" id="ARBA00022692"/>
    </source>
</evidence>
<keyword evidence="5 6" id="KW-0472">Membrane</keyword>
<dbReference type="SUPFAM" id="SSF103473">
    <property type="entry name" value="MFS general substrate transporter"/>
    <property type="match status" value="1"/>
</dbReference>
<accession>A0A168EY03</accession>
<feature type="transmembrane region" description="Helical" evidence="6">
    <location>
        <begin position="25"/>
        <end position="48"/>
    </location>
</feature>
<dbReference type="InterPro" id="IPR011701">
    <property type="entry name" value="MFS"/>
</dbReference>
<dbReference type="InterPro" id="IPR036259">
    <property type="entry name" value="MFS_trans_sf"/>
</dbReference>
<feature type="transmembrane region" description="Helical" evidence="6">
    <location>
        <begin position="353"/>
        <end position="373"/>
    </location>
</feature>
<evidence type="ECO:0000256" key="1">
    <source>
        <dbReference type="ARBA" id="ARBA00004141"/>
    </source>
</evidence>
<dbReference type="GO" id="GO:0022857">
    <property type="term" value="F:transmembrane transporter activity"/>
    <property type="evidence" value="ECO:0007669"/>
    <property type="project" value="InterPro"/>
</dbReference>
<keyword evidence="2" id="KW-0813">Transport</keyword>
<dbReference type="PROSITE" id="PS50850">
    <property type="entry name" value="MFS"/>
    <property type="match status" value="1"/>
</dbReference>